<dbReference type="AlphaFoldDB" id="A0A9J6QQV8"/>
<proteinExistence type="predicted"/>
<accession>A0A9J6QQV8</accession>
<evidence type="ECO:0000256" key="1">
    <source>
        <dbReference type="ARBA" id="ARBA00022741"/>
    </source>
</evidence>
<keyword evidence="3" id="KW-0067">ATP-binding</keyword>
<protein>
    <submittedName>
        <fullName evidence="5">Carboxyltransferase domain-containing protein</fullName>
    </submittedName>
</protein>
<gene>
    <name evidence="5" type="ORF">OBO34_08570</name>
</gene>
<reference evidence="5" key="1">
    <citation type="submission" date="2022-09" db="EMBL/GenBank/DDBJ databases">
        <title>Culturomic study of gut microbiota in children with autism spectrum disorder.</title>
        <authorList>
            <person name="Efimov B.A."/>
            <person name="Chaplin A.V."/>
            <person name="Sokolova S.R."/>
            <person name="Pikina A.P."/>
            <person name="Korzhanova M."/>
            <person name="Belova V."/>
            <person name="Korostin D."/>
        </authorList>
    </citation>
    <scope>NUCLEOTIDE SEQUENCE</scope>
    <source>
        <strain evidence="5">ASD5510</strain>
    </source>
</reference>
<keyword evidence="6" id="KW-1185">Reference proteome</keyword>
<dbReference type="GO" id="GO:0005524">
    <property type="term" value="F:ATP binding"/>
    <property type="evidence" value="ECO:0007669"/>
    <property type="project" value="UniProtKB-KW"/>
</dbReference>
<dbReference type="Gene3D" id="3.30.1360.40">
    <property type="match status" value="1"/>
</dbReference>
<organism evidence="5 6">
    <name type="scientific">Hominibacterium faecale</name>
    <dbReference type="NCBI Taxonomy" id="2839743"/>
    <lineage>
        <taxon>Bacteria</taxon>
        <taxon>Bacillati</taxon>
        <taxon>Bacillota</taxon>
        <taxon>Clostridia</taxon>
        <taxon>Peptostreptococcales</taxon>
        <taxon>Anaerovoracaceae</taxon>
        <taxon>Hominibacterium</taxon>
    </lineage>
</organism>
<evidence type="ECO:0000313" key="6">
    <source>
        <dbReference type="Proteomes" id="UP001065549"/>
    </source>
</evidence>
<dbReference type="Pfam" id="PF02682">
    <property type="entry name" value="CT_C_D"/>
    <property type="match status" value="1"/>
</dbReference>
<evidence type="ECO:0000259" key="4">
    <source>
        <dbReference type="SMART" id="SM00796"/>
    </source>
</evidence>
<evidence type="ECO:0000313" key="5">
    <source>
        <dbReference type="EMBL" id="MCU7378410.1"/>
    </source>
</evidence>
<dbReference type="SMART" id="SM00796">
    <property type="entry name" value="AHS1"/>
    <property type="match status" value="1"/>
</dbReference>
<dbReference type="InterPro" id="IPR029000">
    <property type="entry name" value="Cyclophilin-like_dom_sf"/>
</dbReference>
<dbReference type="PANTHER" id="PTHR34698">
    <property type="entry name" value="5-OXOPROLINASE SUBUNIT B"/>
    <property type="match status" value="1"/>
</dbReference>
<evidence type="ECO:0000256" key="2">
    <source>
        <dbReference type="ARBA" id="ARBA00022801"/>
    </source>
</evidence>
<dbReference type="Gene3D" id="2.40.100.10">
    <property type="entry name" value="Cyclophilin-like"/>
    <property type="match status" value="1"/>
</dbReference>
<sequence length="286" mass="32496">MMDKTFKIWEVGDCYIMIDFGLVKSVEVNIKATLLKDMMGKEGVDGIVESIPSNSSLVIKYDPKIIELSKIVQLMHDFLDRIESKDNLEIHSRIIEVPILFDDPWTKECVEDYCRKIKPIENNIELICRENKLDGLEELKYKYLFPQHWVTYVGFTPGLASSLCLDPRCDLSAPKYNPPRLETPTGAVGIGGSNTSIYPLVSAGGFQLFGITPIPLLDLDQRLDGFKDSPVLFKVGDRIKYVEIDMDDYNRIKQQAADGTYHYNIIPYDKFCLGGYREFLAEAGTK</sequence>
<dbReference type="InterPro" id="IPR003833">
    <property type="entry name" value="CT_C_D"/>
</dbReference>
<dbReference type="EMBL" id="JAOSHN010000003">
    <property type="protein sequence ID" value="MCU7378410.1"/>
    <property type="molecule type" value="Genomic_DNA"/>
</dbReference>
<comment type="caution">
    <text evidence="5">The sequence shown here is derived from an EMBL/GenBank/DDBJ whole genome shotgun (WGS) entry which is preliminary data.</text>
</comment>
<dbReference type="InterPro" id="IPR010016">
    <property type="entry name" value="PxpB"/>
</dbReference>
<dbReference type="GO" id="GO:0016787">
    <property type="term" value="F:hydrolase activity"/>
    <property type="evidence" value="ECO:0007669"/>
    <property type="project" value="UniProtKB-KW"/>
</dbReference>
<dbReference type="PANTHER" id="PTHR34698:SF2">
    <property type="entry name" value="5-OXOPROLINASE SUBUNIT B"/>
    <property type="match status" value="1"/>
</dbReference>
<dbReference type="SUPFAM" id="SSF50891">
    <property type="entry name" value="Cyclophilin-like"/>
    <property type="match status" value="1"/>
</dbReference>
<keyword evidence="2" id="KW-0378">Hydrolase</keyword>
<dbReference type="RefSeq" id="WP_148396549.1">
    <property type="nucleotide sequence ID" value="NZ_JAOSHN010000003.1"/>
</dbReference>
<dbReference type="SUPFAM" id="SSF160467">
    <property type="entry name" value="PH0987 N-terminal domain-like"/>
    <property type="match status" value="1"/>
</dbReference>
<name>A0A9J6QQV8_9FIRM</name>
<evidence type="ECO:0000256" key="3">
    <source>
        <dbReference type="ARBA" id="ARBA00022840"/>
    </source>
</evidence>
<keyword evidence="1" id="KW-0547">Nucleotide-binding</keyword>
<dbReference type="Proteomes" id="UP001065549">
    <property type="component" value="Unassembled WGS sequence"/>
</dbReference>
<feature type="domain" description="Carboxyltransferase" evidence="4">
    <location>
        <begin position="6"/>
        <end position="233"/>
    </location>
</feature>